<sequence>MDKQSEDKRSRTTEVALPEAKCRRTTVDRGTVNQCTDLIVHPSIQISVDISDTFFKAFQHGQRVDRCCGFFEDDSGQNQTAAELRDLVHNLSLEQLKSKELFNSFKTHSRRQYLQLIKDRDRDLAELSSELTSTRLSQLDAVRNSWSDVNSSFASLSSHLAEVVAHLKRAGDVKKGEGGSRAEKVKVAVEGSADGSESLFFSFEESVLRSDFSSCT</sequence>
<gene>
    <name evidence="1" type="ORF">F511_12906</name>
</gene>
<keyword evidence="2" id="KW-1185">Reference proteome</keyword>
<accession>A0A2Z7CSG5</accession>
<evidence type="ECO:0000313" key="1">
    <source>
        <dbReference type="EMBL" id="KZV50032.1"/>
    </source>
</evidence>
<evidence type="ECO:0000313" key="2">
    <source>
        <dbReference type="Proteomes" id="UP000250235"/>
    </source>
</evidence>
<protein>
    <submittedName>
        <fullName evidence="1">Uncharacterized protein</fullName>
    </submittedName>
</protein>
<dbReference type="Proteomes" id="UP000250235">
    <property type="component" value="Unassembled WGS sequence"/>
</dbReference>
<proteinExistence type="predicted"/>
<name>A0A2Z7CSG5_9LAMI</name>
<organism evidence="1 2">
    <name type="scientific">Dorcoceras hygrometricum</name>
    <dbReference type="NCBI Taxonomy" id="472368"/>
    <lineage>
        <taxon>Eukaryota</taxon>
        <taxon>Viridiplantae</taxon>
        <taxon>Streptophyta</taxon>
        <taxon>Embryophyta</taxon>
        <taxon>Tracheophyta</taxon>
        <taxon>Spermatophyta</taxon>
        <taxon>Magnoliopsida</taxon>
        <taxon>eudicotyledons</taxon>
        <taxon>Gunneridae</taxon>
        <taxon>Pentapetalae</taxon>
        <taxon>asterids</taxon>
        <taxon>lamiids</taxon>
        <taxon>Lamiales</taxon>
        <taxon>Gesneriaceae</taxon>
        <taxon>Didymocarpoideae</taxon>
        <taxon>Trichosporeae</taxon>
        <taxon>Loxocarpinae</taxon>
        <taxon>Dorcoceras</taxon>
    </lineage>
</organism>
<dbReference type="EMBL" id="KQ992573">
    <property type="protein sequence ID" value="KZV50032.1"/>
    <property type="molecule type" value="Genomic_DNA"/>
</dbReference>
<dbReference type="AlphaFoldDB" id="A0A2Z7CSG5"/>
<reference evidence="1 2" key="1">
    <citation type="journal article" date="2015" name="Proc. Natl. Acad. Sci. U.S.A.">
        <title>The resurrection genome of Boea hygrometrica: A blueprint for survival of dehydration.</title>
        <authorList>
            <person name="Xiao L."/>
            <person name="Yang G."/>
            <person name="Zhang L."/>
            <person name="Yang X."/>
            <person name="Zhao S."/>
            <person name="Ji Z."/>
            <person name="Zhou Q."/>
            <person name="Hu M."/>
            <person name="Wang Y."/>
            <person name="Chen M."/>
            <person name="Xu Y."/>
            <person name="Jin H."/>
            <person name="Xiao X."/>
            <person name="Hu G."/>
            <person name="Bao F."/>
            <person name="Hu Y."/>
            <person name="Wan P."/>
            <person name="Li L."/>
            <person name="Deng X."/>
            <person name="Kuang T."/>
            <person name="Xiang C."/>
            <person name="Zhu J.K."/>
            <person name="Oliver M.J."/>
            <person name="He Y."/>
        </authorList>
    </citation>
    <scope>NUCLEOTIDE SEQUENCE [LARGE SCALE GENOMIC DNA]</scope>
    <source>
        <strain evidence="2">cv. XS01</strain>
    </source>
</reference>